<proteinExistence type="predicted"/>
<dbReference type="KEGG" id="wso:WSWS_01324"/>
<protein>
    <submittedName>
        <fullName evidence="1">Uncharacterized protein</fullName>
    </submittedName>
</protein>
<evidence type="ECO:0000313" key="1">
    <source>
        <dbReference type="EMBL" id="RDL05329.1"/>
    </source>
</evidence>
<evidence type="ECO:0000313" key="2">
    <source>
        <dbReference type="Proteomes" id="UP000254912"/>
    </source>
</evidence>
<dbReference type="EMBL" id="QRAS01000003">
    <property type="protein sequence ID" value="RDL05329.1"/>
    <property type="molecule type" value="Genomic_DNA"/>
</dbReference>
<dbReference type="RefSeq" id="WP_070230516.1">
    <property type="nucleotide sequence ID" value="NZ_BJYO01000004.1"/>
</dbReference>
<accession>A0A288QUY8</accession>
<reference evidence="1 2" key="1">
    <citation type="submission" date="2018-07" db="EMBL/GenBank/DDBJ databases">
        <title>Genomic Encyclopedia of Type Strains, Phase III (KMG-III): the genomes of soil and plant-associated and newly described type strains.</title>
        <authorList>
            <person name="Whitman W."/>
        </authorList>
    </citation>
    <scope>NUCLEOTIDE SEQUENCE [LARGE SCALE GENOMIC DNA]</scope>
    <source>
        <strain evidence="1 2">CECT 7031</strain>
    </source>
</reference>
<comment type="caution">
    <text evidence="1">The sequence shown here is derived from an EMBL/GenBank/DDBJ whole genome shotgun (WGS) entry which is preliminary data.</text>
</comment>
<organism evidence="1 2">
    <name type="scientific">Weissella soli</name>
    <dbReference type="NCBI Taxonomy" id="155866"/>
    <lineage>
        <taxon>Bacteria</taxon>
        <taxon>Bacillati</taxon>
        <taxon>Bacillota</taxon>
        <taxon>Bacilli</taxon>
        <taxon>Lactobacillales</taxon>
        <taxon>Lactobacillaceae</taxon>
        <taxon>Weissella</taxon>
    </lineage>
</organism>
<sequence>MAYQYEYRNELSEVKWRMLTQKQRDEIQAGMTSKQVHALAHYQRYEWTSWFVQQHFLIDTEWEFAGFQQNPWYPAAMPNGEKLYCDCGRMLKNQYLLKSKRTGQILALGSVHFTMHAQLDPKIAQLVNQEKLRIDRTFDESLTRFKKGQHFPTKLWLDFKLKDVLGADHHRLYDVFEPLAAADVPLVLRDARLLARRQAEQVHALLENGYDVPLVRRRIEAELTRRFAAYPESISKQLNLKIITKLSLQADAELPTELETALAGYADLPVLYDAWVDFKQLAEELRQTEQSDSNLIKKREIVERKVSHLYAQMLQMVQ</sequence>
<name>A0A288QUY8_9LACO</name>
<gene>
    <name evidence="1" type="ORF">DFP99_1285</name>
</gene>
<dbReference type="Proteomes" id="UP000254912">
    <property type="component" value="Unassembled WGS sequence"/>
</dbReference>
<dbReference type="GeneID" id="94546510"/>
<keyword evidence="2" id="KW-1185">Reference proteome</keyword>
<dbReference type="AlphaFoldDB" id="A0A288QUY8"/>